<dbReference type="SMART" id="SM00320">
    <property type="entry name" value="WD40"/>
    <property type="match status" value="8"/>
</dbReference>
<evidence type="ECO:0000256" key="3">
    <source>
        <dbReference type="ARBA" id="ARBA00022737"/>
    </source>
</evidence>
<feature type="repeat" description="WD" evidence="7">
    <location>
        <begin position="274"/>
        <end position="307"/>
    </location>
</feature>
<feature type="repeat" description="WD" evidence="7">
    <location>
        <begin position="552"/>
        <end position="593"/>
    </location>
</feature>
<dbReference type="Pfam" id="PF08513">
    <property type="entry name" value="LisH"/>
    <property type="match status" value="1"/>
</dbReference>
<evidence type="ECO:0000313" key="10">
    <source>
        <dbReference type="Proteomes" id="UP000054498"/>
    </source>
</evidence>
<dbReference type="GeneID" id="25736870"/>
<dbReference type="InterPro" id="IPR020472">
    <property type="entry name" value="WD40_PAC1"/>
</dbReference>
<dbReference type="RefSeq" id="XP_013902992.1">
    <property type="nucleotide sequence ID" value="XM_014047538.1"/>
</dbReference>
<feature type="compositionally biased region" description="Gly residues" evidence="8">
    <location>
        <begin position="242"/>
        <end position="251"/>
    </location>
</feature>
<feature type="compositionally biased region" description="Basic and acidic residues" evidence="8">
    <location>
        <begin position="160"/>
        <end position="183"/>
    </location>
</feature>
<dbReference type="InterPro" id="IPR006594">
    <property type="entry name" value="LisH"/>
</dbReference>
<dbReference type="Pfam" id="PF00400">
    <property type="entry name" value="WD40"/>
    <property type="match status" value="6"/>
</dbReference>
<dbReference type="InterPro" id="IPR036322">
    <property type="entry name" value="WD40_repeat_dom_sf"/>
</dbReference>
<dbReference type="PROSITE" id="PS50896">
    <property type="entry name" value="LISH"/>
    <property type="match status" value="1"/>
</dbReference>
<dbReference type="KEGG" id="mng:MNEG_3992"/>
<dbReference type="FunFam" id="1.20.960.30:FF:000001">
    <property type="entry name" value="F-box-like/WD repeat-containing protein TBL1XR1"/>
    <property type="match status" value="1"/>
</dbReference>
<dbReference type="PANTHER" id="PTHR22846:SF2">
    <property type="entry name" value="F-BOX-LIKE_WD REPEAT-CONTAINING PROTEIN EBI"/>
    <property type="match status" value="1"/>
</dbReference>
<feature type="region of interest" description="Disordered" evidence="8">
    <location>
        <begin position="160"/>
        <end position="261"/>
    </location>
</feature>
<dbReference type="InterPro" id="IPR019775">
    <property type="entry name" value="WD40_repeat_CS"/>
</dbReference>
<dbReference type="PROSITE" id="PS00678">
    <property type="entry name" value="WD_REPEATS_1"/>
    <property type="match status" value="3"/>
</dbReference>
<dbReference type="PROSITE" id="PS50294">
    <property type="entry name" value="WD_REPEATS_REGION"/>
    <property type="match status" value="5"/>
</dbReference>
<feature type="repeat" description="WD" evidence="7">
    <location>
        <begin position="450"/>
        <end position="491"/>
    </location>
</feature>
<evidence type="ECO:0000256" key="6">
    <source>
        <dbReference type="ARBA" id="ARBA00023242"/>
    </source>
</evidence>
<evidence type="ECO:0000313" key="9">
    <source>
        <dbReference type="EMBL" id="KIZ03973.1"/>
    </source>
</evidence>
<dbReference type="EMBL" id="KK100750">
    <property type="protein sequence ID" value="KIZ03973.1"/>
    <property type="molecule type" value="Genomic_DNA"/>
</dbReference>
<dbReference type="Proteomes" id="UP000054498">
    <property type="component" value="Unassembled WGS sequence"/>
</dbReference>
<keyword evidence="6" id="KW-0539">Nucleus</keyword>
<dbReference type="STRING" id="145388.A0A0D2JZP7"/>
<evidence type="ECO:0000256" key="7">
    <source>
        <dbReference type="PROSITE-ProRule" id="PRU00221"/>
    </source>
</evidence>
<sequence length="628" mass="67931">MAAKNGALTLTSDDVNYLVYRYMQESGFHHASFTFAHESQVHRTSIDPNLVPAGALVAFVQKGMQYMEMEANIEWQQRRRQRQQQQPQQAQAQQRQQQQQQQQQQQPQQPQQHGSLAASLHSALELPVQADGVIEGDFTMLSPRDLMTKDIDDLRQMVQERRERAAERQHAAARGRERKRDRGGGGGGGGSGGGGGIGVKEERQQQQQQNQQHRDRDKGPKERDKAADKEEASGAGPSSKGAGSGSGGAHGNGPAPMEEDGLVSNVDITNVTTLKGHDGEVFTCAFSPTHDLVASGSGDATARIWDLTPGPSCGIARVLDHPPGDDSSKGKDVTTLEWDPDGVLLATGAYDGKARVWTKEGKLKATLERHTGPVFALRWNKRGDLLLTSSADESTVVWDVATSSVRQQFSFHGAAVLDADWRNASQFATCSSDNNIHLCKLGSERPIKTWTGHTNEVNAVRWDPAGKLLASCSDDATAKVWQANRDAPIHSLTAHVKEVYTLKWSPTGPQSANPGLPLLLATASFDGTAKVWDAATGACQHTLQHYSDPDRGKAGDHSVYSVSWAPAGKLLATGSIDGKVRIWSVPDGGLVREFEAAGGVFEVCWDKTGARLAVSTNAKVAHVLDLRY</sequence>
<keyword evidence="10" id="KW-1185">Reference proteome</keyword>
<keyword evidence="5" id="KW-0804">Transcription</keyword>
<dbReference type="Gene3D" id="2.130.10.10">
    <property type="entry name" value="YVTN repeat-like/Quinoprotein amine dehydrogenase"/>
    <property type="match status" value="1"/>
</dbReference>
<organism evidence="9 10">
    <name type="scientific">Monoraphidium neglectum</name>
    <dbReference type="NCBI Taxonomy" id="145388"/>
    <lineage>
        <taxon>Eukaryota</taxon>
        <taxon>Viridiplantae</taxon>
        <taxon>Chlorophyta</taxon>
        <taxon>core chlorophytes</taxon>
        <taxon>Chlorophyceae</taxon>
        <taxon>CS clade</taxon>
        <taxon>Sphaeropleales</taxon>
        <taxon>Selenastraceae</taxon>
        <taxon>Monoraphidium</taxon>
    </lineage>
</organism>
<keyword evidence="9" id="KW-0808">Transferase</keyword>
<feature type="repeat" description="WD" evidence="7">
    <location>
        <begin position="492"/>
        <end position="542"/>
    </location>
</feature>
<dbReference type="EC" id="2.3.1.48" evidence="9"/>
<evidence type="ECO:0000256" key="1">
    <source>
        <dbReference type="ARBA" id="ARBA00004123"/>
    </source>
</evidence>
<dbReference type="OrthoDB" id="1367865at2759"/>
<dbReference type="SMART" id="SM00667">
    <property type="entry name" value="LisH"/>
    <property type="match status" value="1"/>
</dbReference>
<proteinExistence type="predicted"/>
<dbReference type="InterPro" id="IPR015943">
    <property type="entry name" value="WD40/YVTN_repeat-like_dom_sf"/>
</dbReference>
<dbReference type="GO" id="GO:0000118">
    <property type="term" value="C:histone deacetylase complex"/>
    <property type="evidence" value="ECO:0007669"/>
    <property type="project" value="TreeGrafter"/>
</dbReference>
<protein>
    <submittedName>
        <fullName evidence="9">Transducin (Beta)-like 1</fullName>
        <ecNumber evidence="9">2.3.1.48</ecNumber>
    </submittedName>
</protein>
<evidence type="ECO:0000256" key="4">
    <source>
        <dbReference type="ARBA" id="ARBA00023015"/>
    </source>
</evidence>
<evidence type="ECO:0000256" key="8">
    <source>
        <dbReference type="SAM" id="MobiDB-lite"/>
    </source>
</evidence>
<accession>A0A0D2JZP7</accession>
<keyword evidence="3" id="KW-0677">Repeat</keyword>
<dbReference type="FunFam" id="2.130.10.10:FF:000218">
    <property type="entry name" value="WD40 repeat-containing protein HOS15"/>
    <property type="match status" value="1"/>
</dbReference>
<gene>
    <name evidence="9" type="ORF">MNEG_3992</name>
</gene>
<feature type="compositionally biased region" description="Low complexity" evidence="8">
    <location>
        <begin position="83"/>
        <end position="118"/>
    </location>
</feature>
<reference evidence="9 10" key="1">
    <citation type="journal article" date="2013" name="BMC Genomics">
        <title>Reconstruction of the lipid metabolism for the microalga Monoraphidium neglectum from its genome sequence reveals characteristics suitable for biofuel production.</title>
        <authorList>
            <person name="Bogen C."/>
            <person name="Al-Dilaimi A."/>
            <person name="Albersmeier A."/>
            <person name="Wichmann J."/>
            <person name="Grundmann M."/>
            <person name="Rupp O."/>
            <person name="Lauersen K.J."/>
            <person name="Blifernez-Klassen O."/>
            <person name="Kalinowski J."/>
            <person name="Goesmann A."/>
            <person name="Mussgnug J.H."/>
            <person name="Kruse O."/>
        </authorList>
    </citation>
    <scope>NUCLEOTIDE SEQUENCE [LARGE SCALE GENOMIC DNA]</scope>
    <source>
        <strain evidence="9 10">SAG 48.87</strain>
    </source>
</reference>
<feature type="compositionally biased region" description="Gly residues" evidence="8">
    <location>
        <begin position="184"/>
        <end position="198"/>
    </location>
</feature>
<feature type="repeat" description="WD" evidence="7">
    <location>
        <begin position="326"/>
        <end position="357"/>
    </location>
</feature>
<dbReference type="PRINTS" id="PR00320">
    <property type="entry name" value="GPROTEINBRPT"/>
</dbReference>
<feature type="compositionally biased region" description="Basic and acidic residues" evidence="8">
    <location>
        <begin position="212"/>
        <end position="232"/>
    </location>
</feature>
<comment type="subcellular location">
    <subcellularLocation>
        <location evidence="1">Nucleus</location>
    </subcellularLocation>
</comment>
<dbReference type="PROSITE" id="PS50082">
    <property type="entry name" value="WD_REPEATS_2"/>
    <property type="match status" value="6"/>
</dbReference>
<dbReference type="GO" id="GO:0061733">
    <property type="term" value="F:protein-lysine-acetyltransferase activity"/>
    <property type="evidence" value="ECO:0007669"/>
    <property type="project" value="UniProtKB-EC"/>
</dbReference>
<dbReference type="SUPFAM" id="SSF50978">
    <property type="entry name" value="WD40 repeat-like"/>
    <property type="match status" value="1"/>
</dbReference>
<keyword evidence="9" id="KW-0012">Acyltransferase</keyword>
<dbReference type="InterPro" id="IPR045183">
    <property type="entry name" value="Ebi-like"/>
</dbReference>
<keyword evidence="2 7" id="KW-0853">WD repeat</keyword>
<keyword evidence="4" id="KW-0805">Transcription regulation</keyword>
<dbReference type="AlphaFoldDB" id="A0A0D2JZP7"/>
<name>A0A0D2JZP7_9CHLO</name>
<dbReference type="PANTHER" id="PTHR22846">
    <property type="entry name" value="WD40 REPEAT PROTEIN"/>
    <property type="match status" value="1"/>
</dbReference>
<feature type="region of interest" description="Disordered" evidence="8">
    <location>
        <begin position="78"/>
        <end position="118"/>
    </location>
</feature>
<feature type="repeat" description="WD" evidence="7">
    <location>
        <begin position="367"/>
        <end position="408"/>
    </location>
</feature>
<dbReference type="Gene3D" id="1.20.960.30">
    <property type="match status" value="1"/>
</dbReference>
<dbReference type="GO" id="GO:0006357">
    <property type="term" value="P:regulation of transcription by RNA polymerase II"/>
    <property type="evidence" value="ECO:0007669"/>
    <property type="project" value="TreeGrafter"/>
</dbReference>
<dbReference type="GO" id="GO:0003714">
    <property type="term" value="F:transcription corepressor activity"/>
    <property type="evidence" value="ECO:0007669"/>
    <property type="project" value="InterPro"/>
</dbReference>
<evidence type="ECO:0000256" key="5">
    <source>
        <dbReference type="ARBA" id="ARBA00023163"/>
    </source>
</evidence>
<evidence type="ECO:0000256" key="2">
    <source>
        <dbReference type="ARBA" id="ARBA00022574"/>
    </source>
</evidence>
<dbReference type="InterPro" id="IPR001680">
    <property type="entry name" value="WD40_rpt"/>
</dbReference>
<dbReference type="CDD" id="cd00200">
    <property type="entry name" value="WD40"/>
    <property type="match status" value="1"/>
</dbReference>